<dbReference type="Proteomes" id="UP000005573">
    <property type="component" value="Unassembled WGS sequence"/>
</dbReference>
<proteinExistence type="predicted"/>
<evidence type="ECO:0000313" key="2">
    <source>
        <dbReference type="Proteomes" id="UP000005573"/>
    </source>
</evidence>
<reference evidence="1 2" key="1">
    <citation type="submission" date="2010-12" db="EMBL/GenBank/DDBJ databases">
        <authorList>
            <person name="Muzny D."/>
            <person name="Qin X."/>
            <person name="Deng J."/>
            <person name="Jiang H."/>
            <person name="Liu Y."/>
            <person name="Qu J."/>
            <person name="Song X.-Z."/>
            <person name="Zhang L."/>
            <person name="Thornton R."/>
            <person name="Coyle M."/>
            <person name="Francisco L."/>
            <person name="Jackson L."/>
            <person name="Javaid M."/>
            <person name="Korchina V."/>
            <person name="Kovar C."/>
            <person name="Mata R."/>
            <person name="Mathew T."/>
            <person name="Ngo R."/>
            <person name="Nguyen L."/>
            <person name="Nguyen N."/>
            <person name="Okwuonu G."/>
            <person name="Ongeri F."/>
            <person name="Pham C."/>
            <person name="Simmons D."/>
            <person name="Wilczek-Boney K."/>
            <person name="Hale W."/>
            <person name="Jakkamsetti A."/>
            <person name="Pham P."/>
            <person name="Ruth R."/>
            <person name="San Lucas F."/>
            <person name="Warren J."/>
            <person name="Zhang J."/>
            <person name="Zhao Z."/>
            <person name="Zhou C."/>
            <person name="Zhu D."/>
            <person name="Lee S."/>
            <person name="Bess C."/>
            <person name="Blankenburg K."/>
            <person name="Forbes L."/>
            <person name="Fu Q."/>
            <person name="Gubbala S."/>
            <person name="Hirani K."/>
            <person name="Jayaseelan J.C."/>
            <person name="Lara F."/>
            <person name="Munidasa M."/>
            <person name="Palculict T."/>
            <person name="Patil S."/>
            <person name="Pu L.-L."/>
            <person name="Saada N."/>
            <person name="Tang L."/>
            <person name="Weissenberger G."/>
            <person name="Zhu Y."/>
            <person name="Hemphill L."/>
            <person name="Shang Y."/>
            <person name="Youmans B."/>
            <person name="Ayvaz T."/>
            <person name="Ross M."/>
            <person name="Santibanez J."/>
            <person name="Aqrawi P."/>
            <person name="Gross S."/>
            <person name="Joshi V."/>
            <person name="Fowler G."/>
            <person name="Nazareth L."/>
            <person name="Reid J."/>
            <person name="Worley K."/>
            <person name="Petrosino J."/>
            <person name="Highlander S."/>
            <person name="Gibbs R."/>
        </authorList>
    </citation>
    <scope>NUCLEOTIDE SEQUENCE [LARGE SCALE GENOMIC DNA]</scope>
    <source>
        <strain evidence="1 2">ATCC 51333</strain>
    </source>
</reference>
<dbReference type="AlphaFoldDB" id="E6M0Z5"/>
<protein>
    <submittedName>
        <fullName evidence="1">Uncharacterized protein</fullName>
    </submittedName>
</protein>
<gene>
    <name evidence="1" type="ORF">HMPREF0388_1728</name>
</gene>
<dbReference type="RefSeq" id="WP_004010102.1">
    <property type="nucleotide sequence ID" value="NZ_GL622340.1"/>
</dbReference>
<organism evidence="1 2">
    <name type="scientific">Mobiluncus curtisii ATCC 51333</name>
    <dbReference type="NCBI Taxonomy" id="887326"/>
    <lineage>
        <taxon>Bacteria</taxon>
        <taxon>Bacillati</taxon>
        <taxon>Actinomycetota</taxon>
        <taxon>Actinomycetes</taxon>
        <taxon>Actinomycetales</taxon>
        <taxon>Actinomycetaceae</taxon>
        <taxon>Mobiluncus</taxon>
    </lineage>
</organism>
<comment type="caution">
    <text evidence="1">The sequence shown here is derived from an EMBL/GenBank/DDBJ whole genome shotgun (WGS) entry which is preliminary data.</text>
</comment>
<name>E6M0Z5_9ACTO</name>
<dbReference type="EMBL" id="AEPY01000011">
    <property type="protein sequence ID" value="EFU79625.1"/>
    <property type="molecule type" value="Genomic_DNA"/>
</dbReference>
<dbReference type="HOGENOM" id="CLU_2789337_0_0_11"/>
<accession>E6M0Z5</accession>
<evidence type="ECO:0000313" key="1">
    <source>
        <dbReference type="EMBL" id="EFU79625.1"/>
    </source>
</evidence>
<sequence length="68" mass="7550">MKSLDYKPPVLTDPPRVVADVMKLAEAADRWVDGFIPSVEAGNQRLAGLKTRWDTLEARVVGQEQKGK</sequence>